<accession>A0A7G9R0U8</accession>
<name>A0A7G9R0U8_9MICO</name>
<keyword evidence="1" id="KW-1133">Transmembrane helix</keyword>
<dbReference type="RefSeq" id="WP_166101304.1">
    <property type="nucleotide sequence ID" value="NZ_BMMY01000006.1"/>
</dbReference>
<organism evidence="2 3">
    <name type="scientific">Phycicoccus endophyticus</name>
    <dbReference type="NCBI Taxonomy" id="1690220"/>
    <lineage>
        <taxon>Bacteria</taxon>
        <taxon>Bacillati</taxon>
        <taxon>Actinomycetota</taxon>
        <taxon>Actinomycetes</taxon>
        <taxon>Micrococcales</taxon>
        <taxon>Intrasporangiaceae</taxon>
        <taxon>Phycicoccus</taxon>
    </lineage>
</organism>
<reference evidence="2 3" key="1">
    <citation type="submission" date="2020-08" db="EMBL/GenBank/DDBJ databases">
        <title>Genome sequence of Phycicoccus endophyticus JCM 31784T.</title>
        <authorList>
            <person name="Hyun D.-W."/>
            <person name="Bae J.-W."/>
        </authorList>
    </citation>
    <scope>NUCLEOTIDE SEQUENCE [LARGE SCALE GENOMIC DNA]</scope>
    <source>
        <strain evidence="2 3">JCM 31784</strain>
    </source>
</reference>
<dbReference type="KEGG" id="pei:H9L10_13500"/>
<dbReference type="AlphaFoldDB" id="A0A7G9R0U8"/>
<sequence>MTVERVAAQVGAVLTLVVVTSVCAVAIGALAAATSNPTFGVVFKTLVVLAVLVAVLTAFMRWGGGGSLPAWLAVAVTAYVLTPAAWGGTLLFTRALGLPAPLAWLADLVLWLALSWYVVRRVLPGATREDLSGLR</sequence>
<dbReference type="EMBL" id="CP060712">
    <property type="protein sequence ID" value="QNN49223.1"/>
    <property type="molecule type" value="Genomic_DNA"/>
</dbReference>
<evidence type="ECO:0000256" key="1">
    <source>
        <dbReference type="SAM" id="Phobius"/>
    </source>
</evidence>
<feature type="transmembrane region" description="Helical" evidence="1">
    <location>
        <begin position="39"/>
        <end position="59"/>
    </location>
</feature>
<feature type="transmembrane region" description="Helical" evidence="1">
    <location>
        <begin position="12"/>
        <end position="33"/>
    </location>
</feature>
<keyword evidence="1" id="KW-0812">Transmembrane</keyword>
<proteinExistence type="predicted"/>
<keyword evidence="3" id="KW-1185">Reference proteome</keyword>
<gene>
    <name evidence="2" type="ORF">H9L10_13500</name>
</gene>
<protein>
    <submittedName>
        <fullName evidence="2">Uncharacterized protein</fullName>
    </submittedName>
</protein>
<feature type="transmembrane region" description="Helical" evidence="1">
    <location>
        <begin position="98"/>
        <end position="119"/>
    </location>
</feature>
<evidence type="ECO:0000313" key="3">
    <source>
        <dbReference type="Proteomes" id="UP000515976"/>
    </source>
</evidence>
<evidence type="ECO:0000313" key="2">
    <source>
        <dbReference type="EMBL" id="QNN49223.1"/>
    </source>
</evidence>
<keyword evidence="1" id="KW-0472">Membrane</keyword>
<feature type="transmembrane region" description="Helical" evidence="1">
    <location>
        <begin position="71"/>
        <end position="92"/>
    </location>
</feature>
<dbReference type="Proteomes" id="UP000515976">
    <property type="component" value="Chromosome"/>
</dbReference>